<accession>A0ABP8CIG9</accession>
<name>A0ABP8CIG9_9ACTN</name>
<evidence type="ECO:0000313" key="2">
    <source>
        <dbReference type="Proteomes" id="UP001501710"/>
    </source>
</evidence>
<dbReference type="RefSeq" id="WP_344903879.1">
    <property type="nucleotide sequence ID" value="NZ_BAABAS010000021.1"/>
</dbReference>
<protein>
    <recommendedName>
        <fullName evidence="3">XRE family transcriptional regulator</fullName>
    </recommendedName>
</protein>
<evidence type="ECO:0000313" key="1">
    <source>
        <dbReference type="EMBL" id="GAA4239752.1"/>
    </source>
</evidence>
<dbReference type="Proteomes" id="UP001501710">
    <property type="component" value="Unassembled WGS sequence"/>
</dbReference>
<sequence>MVQTEDGPRLMGSLWGALPSKTQVCSLARQIRSYEKGGHFPRDWADAYAEAFGKSPAELFHTIGANVDNVGIVEGEATSNFGDDEVKRRAALQLITALTAGAAIPPGSLEHALSGIDAALGNPLDLDEWDRTVHEYGQRFGTTPPGTFTAALTADIVAVGDLLNRRLPDSDRAGLLRVAAGLSGLLAIDLGDTGDWRAARITWATARRAADGSGDQALRVWVRGRAAQDAFWAGRPVSVTDDLAGEALAINGGALFPGAACALAARAYAAADQGDTATADDALSELEALCEGLPSAVGRSVLGFREPQLRWAESYVRTCTQDVRAATAVGRALALYPSQSRGAVGNLKLMQASVLVEQREVNVGLEQAITAFHASPATTFRSSLAGRILRTLPGEARALPAARELRAITAGV</sequence>
<dbReference type="EMBL" id="BAABAS010000021">
    <property type="protein sequence ID" value="GAA4239752.1"/>
    <property type="molecule type" value="Genomic_DNA"/>
</dbReference>
<comment type="caution">
    <text evidence="1">The sequence shown here is derived from an EMBL/GenBank/DDBJ whole genome shotgun (WGS) entry which is preliminary data.</text>
</comment>
<keyword evidence="2" id="KW-1185">Reference proteome</keyword>
<proteinExistence type="predicted"/>
<organism evidence="1 2">
    <name type="scientific">Actinomadura meridiana</name>
    <dbReference type="NCBI Taxonomy" id="559626"/>
    <lineage>
        <taxon>Bacteria</taxon>
        <taxon>Bacillati</taxon>
        <taxon>Actinomycetota</taxon>
        <taxon>Actinomycetes</taxon>
        <taxon>Streptosporangiales</taxon>
        <taxon>Thermomonosporaceae</taxon>
        <taxon>Actinomadura</taxon>
    </lineage>
</organism>
<gene>
    <name evidence="1" type="ORF">GCM10022254_61280</name>
</gene>
<reference evidence="2" key="1">
    <citation type="journal article" date="2019" name="Int. J. Syst. Evol. Microbiol.">
        <title>The Global Catalogue of Microorganisms (GCM) 10K type strain sequencing project: providing services to taxonomists for standard genome sequencing and annotation.</title>
        <authorList>
            <consortium name="The Broad Institute Genomics Platform"/>
            <consortium name="The Broad Institute Genome Sequencing Center for Infectious Disease"/>
            <person name="Wu L."/>
            <person name="Ma J."/>
        </authorList>
    </citation>
    <scope>NUCLEOTIDE SEQUENCE [LARGE SCALE GENOMIC DNA]</scope>
    <source>
        <strain evidence="2">JCM 17440</strain>
    </source>
</reference>
<evidence type="ECO:0008006" key="3">
    <source>
        <dbReference type="Google" id="ProtNLM"/>
    </source>
</evidence>